<organism evidence="10 11">
    <name type="scientific">Aspergillus pseudodeflectus</name>
    <dbReference type="NCBI Taxonomy" id="176178"/>
    <lineage>
        <taxon>Eukaryota</taxon>
        <taxon>Fungi</taxon>
        <taxon>Dikarya</taxon>
        <taxon>Ascomycota</taxon>
        <taxon>Pezizomycotina</taxon>
        <taxon>Eurotiomycetes</taxon>
        <taxon>Eurotiomycetidae</taxon>
        <taxon>Eurotiales</taxon>
        <taxon>Aspergillaceae</taxon>
        <taxon>Aspergillus</taxon>
        <taxon>Aspergillus subgen. Nidulantes</taxon>
    </lineage>
</organism>
<evidence type="ECO:0000313" key="10">
    <source>
        <dbReference type="EMBL" id="KAL2837816.1"/>
    </source>
</evidence>
<feature type="region of interest" description="Disordered" evidence="8">
    <location>
        <begin position="63"/>
        <end position="99"/>
    </location>
</feature>
<keyword evidence="3" id="KW-0677">Repeat</keyword>
<feature type="domain" description="C2H2-type" evidence="9">
    <location>
        <begin position="43"/>
        <end position="72"/>
    </location>
</feature>
<feature type="domain" description="C2H2-type" evidence="9">
    <location>
        <begin position="15"/>
        <end position="42"/>
    </location>
</feature>
<protein>
    <recommendedName>
        <fullName evidence="9">C2H2-type domain-containing protein</fullName>
    </recommendedName>
</protein>
<evidence type="ECO:0000256" key="3">
    <source>
        <dbReference type="ARBA" id="ARBA00022737"/>
    </source>
</evidence>
<keyword evidence="2" id="KW-0479">Metal-binding</keyword>
<dbReference type="PANTHER" id="PTHR40626">
    <property type="entry name" value="MIP31509P"/>
    <property type="match status" value="1"/>
</dbReference>
<proteinExistence type="predicted"/>
<dbReference type="InterPro" id="IPR051059">
    <property type="entry name" value="VerF-like"/>
</dbReference>
<evidence type="ECO:0000256" key="4">
    <source>
        <dbReference type="ARBA" id="ARBA00022771"/>
    </source>
</evidence>
<dbReference type="Gene3D" id="3.30.160.60">
    <property type="entry name" value="Classic Zinc Finger"/>
    <property type="match status" value="1"/>
</dbReference>
<evidence type="ECO:0000256" key="8">
    <source>
        <dbReference type="SAM" id="MobiDB-lite"/>
    </source>
</evidence>
<dbReference type="GeneID" id="98162477"/>
<feature type="region of interest" description="Disordered" evidence="8">
    <location>
        <begin position="119"/>
        <end position="193"/>
    </location>
</feature>
<dbReference type="RefSeq" id="XP_070892719.1">
    <property type="nucleotide sequence ID" value="XM_071047313.1"/>
</dbReference>
<feature type="compositionally biased region" description="Polar residues" evidence="8">
    <location>
        <begin position="155"/>
        <end position="177"/>
    </location>
</feature>
<comment type="caution">
    <text evidence="10">The sequence shown here is derived from an EMBL/GenBank/DDBJ whole genome shotgun (WGS) entry which is preliminary data.</text>
</comment>
<dbReference type="SMART" id="SM00355">
    <property type="entry name" value="ZnF_C2H2"/>
    <property type="match status" value="2"/>
</dbReference>
<dbReference type="Proteomes" id="UP001610444">
    <property type="component" value="Unassembled WGS sequence"/>
</dbReference>
<dbReference type="Pfam" id="PF00096">
    <property type="entry name" value="zf-C2H2"/>
    <property type="match status" value="1"/>
</dbReference>
<evidence type="ECO:0000259" key="9">
    <source>
        <dbReference type="PROSITE" id="PS50157"/>
    </source>
</evidence>
<name>A0ABR4JCQ3_9EURO</name>
<evidence type="ECO:0000313" key="11">
    <source>
        <dbReference type="Proteomes" id="UP001610444"/>
    </source>
</evidence>
<dbReference type="CDD" id="cd12148">
    <property type="entry name" value="fungal_TF_MHR"/>
    <property type="match status" value="1"/>
</dbReference>
<keyword evidence="5" id="KW-0862">Zinc</keyword>
<dbReference type="Pfam" id="PF04082">
    <property type="entry name" value="Fungal_trans"/>
    <property type="match status" value="1"/>
</dbReference>
<dbReference type="SUPFAM" id="SSF57667">
    <property type="entry name" value="beta-beta-alpha zinc fingers"/>
    <property type="match status" value="1"/>
</dbReference>
<evidence type="ECO:0000256" key="5">
    <source>
        <dbReference type="ARBA" id="ARBA00022833"/>
    </source>
</evidence>
<keyword evidence="11" id="KW-1185">Reference proteome</keyword>
<evidence type="ECO:0000256" key="2">
    <source>
        <dbReference type="ARBA" id="ARBA00022723"/>
    </source>
</evidence>
<reference evidence="10 11" key="1">
    <citation type="submission" date="2024-07" db="EMBL/GenBank/DDBJ databases">
        <title>Section-level genome sequencing and comparative genomics of Aspergillus sections Usti and Cavernicolus.</title>
        <authorList>
            <consortium name="Lawrence Berkeley National Laboratory"/>
            <person name="Nybo J.L."/>
            <person name="Vesth T.C."/>
            <person name="Theobald S."/>
            <person name="Frisvad J.C."/>
            <person name="Larsen T.O."/>
            <person name="Kjaerboelling I."/>
            <person name="Rothschild-Mancinelli K."/>
            <person name="Lyhne E.K."/>
            <person name="Kogle M.E."/>
            <person name="Barry K."/>
            <person name="Clum A."/>
            <person name="Na H."/>
            <person name="Ledsgaard L."/>
            <person name="Lin J."/>
            <person name="Lipzen A."/>
            <person name="Kuo A."/>
            <person name="Riley R."/>
            <person name="Mondo S."/>
            <person name="LaButti K."/>
            <person name="Haridas S."/>
            <person name="Pangalinan J."/>
            <person name="Salamov A.A."/>
            <person name="Simmons B.A."/>
            <person name="Magnuson J.K."/>
            <person name="Chen J."/>
            <person name="Drula E."/>
            <person name="Henrissat B."/>
            <person name="Wiebenga A."/>
            <person name="Lubbers R.J."/>
            <person name="Gomes A.C."/>
            <person name="Macurrencykelacurrency M.R."/>
            <person name="Stajich J."/>
            <person name="Grigoriev I.V."/>
            <person name="Mortensen U.H."/>
            <person name="De vries R.P."/>
            <person name="Baker S.E."/>
            <person name="Andersen M.R."/>
        </authorList>
    </citation>
    <scope>NUCLEOTIDE SEQUENCE [LARGE SCALE GENOMIC DNA]</scope>
    <source>
        <strain evidence="10 11">CBS 756.74</strain>
    </source>
</reference>
<gene>
    <name evidence="10" type="ORF">BJX68DRAFT_272900</name>
</gene>
<sequence length="806" mass="90271">MAENRPSSGQRRRSHTCHYCNKSFIRSEHLHRHVRSHENKRPFLCPACGSTFGRADVLQRHRKKCPTLRSRPASQSQIEERIDSHQDPRHASDAPASDPGGLLVAADVVALGAPAGANSFPARNDVAPNRAMPTQDFPPQRLSEGQPNAGWAAVQESSIPEEMTQTSRTSHNGSSQVIPDGESGYDSALPATPSLSALPPQGPDLNGETLFNDPFKQYSWSLDRDLHNMDPAVLNMENFMFLEDTLLPDFHFDADGVASPSRPTYPNHQLSRAVLLSRTRQVTPSPEEHIARTYPQPEECTSRLLRLREEDIDVFRNNTLNSDQQGVLADYKFPTRARIVRLLSAYLKYFDPHTPIVHRATFDIKSSHPTLVLAMLSIGGLHVSEHAFAKKTYDICCRLLHNVEDGKDEINQLTDIGIIQALLLCAQFGSHGESPVYFRRAEKHLTMANSFLRQYVDEGAAHTGLSSDWAAWSTSETWRRLSGWLTVLSGIVLSYQPAATITTFTLESNMRLPCSEELWKAGSGLEWSILCNTIPLHDQQQNNLATITKLLASGGQLPLNFSSFGLLVIVGSVLAHICSHERVYLGMNQDPDMALIGHIEPILRSWEVCWRQHPQASRAPDGTGEPLLVDCLSLLASAYYHLYLGPELRALKAYARNNGQVAALPEYRSRKFALIAVQYAAHSWFVRVKLGVAHLRRTAALEFGAQALVTAYEGALILSWWFRKYNTPPATPDETEESESHRCLLELFGDITTELIDQDIGCNEQTHPWLVPLICYRSLLVPWIWNFTYIMRSHLDNCCDLLDRPT</sequence>
<dbReference type="PANTHER" id="PTHR40626:SF11">
    <property type="entry name" value="ZINC FINGER PROTEIN YPR022C"/>
    <property type="match status" value="1"/>
</dbReference>
<dbReference type="InterPro" id="IPR036236">
    <property type="entry name" value="Znf_C2H2_sf"/>
</dbReference>
<dbReference type="InterPro" id="IPR013087">
    <property type="entry name" value="Znf_C2H2_type"/>
</dbReference>
<dbReference type="PROSITE" id="PS50157">
    <property type="entry name" value="ZINC_FINGER_C2H2_2"/>
    <property type="match status" value="2"/>
</dbReference>
<feature type="compositionally biased region" description="Basic and acidic residues" evidence="8">
    <location>
        <begin position="78"/>
        <end position="92"/>
    </location>
</feature>
<dbReference type="PROSITE" id="PS00028">
    <property type="entry name" value="ZINC_FINGER_C2H2_1"/>
    <property type="match status" value="1"/>
</dbReference>
<evidence type="ECO:0000256" key="1">
    <source>
        <dbReference type="ARBA" id="ARBA00004123"/>
    </source>
</evidence>
<accession>A0ABR4JCQ3</accession>
<evidence type="ECO:0000256" key="7">
    <source>
        <dbReference type="PROSITE-ProRule" id="PRU00042"/>
    </source>
</evidence>
<dbReference type="EMBL" id="JBFXLR010000092">
    <property type="protein sequence ID" value="KAL2837816.1"/>
    <property type="molecule type" value="Genomic_DNA"/>
</dbReference>
<keyword evidence="4 7" id="KW-0863">Zinc-finger</keyword>
<evidence type="ECO:0000256" key="6">
    <source>
        <dbReference type="ARBA" id="ARBA00023242"/>
    </source>
</evidence>
<dbReference type="InterPro" id="IPR007219">
    <property type="entry name" value="XnlR_reg_dom"/>
</dbReference>
<comment type="subcellular location">
    <subcellularLocation>
        <location evidence="1">Nucleus</location>
    </subcellularLocation>
</comment>
<keyword evidence="6" id="KW-0539">Nucleus</keyword>